<reference evidence="1" key="2">
    <citation type="journal article" date="2022" name="New Phytol.">
        <title>Evolutionary transition to the ectomycorrhizal habit in the genomes of a hyperdiverse lineage of mushroom-forming fungi.</title>
        <authorList>
            <person name="Looney B."/>
            <person name="Miyauchi S."/>
            <person name="Morin E."/>
            <person name="Drula E."/>
            <person name="Courty P.E."/>
            <person name="Kohler A."/>
            <person name="Kuo A."/>
            <person name="LaButti K."/>
            <person name="Pangilinan J."/>
            <person name="Lipzen A."/>
            <person name="Riley R."/>
            <person name="Andreopoulos W."/>
            <person name="He G."/>
            <person name="Johnson J."/>
            <person name="Nolan M."/>
            <person name="Tritt A."/>
            <person name="Barry K.W."/>
            <person name="Grigoriev I.V."/>
            <person name="Nagy L.G."/>
            <person name="Hibbett D."/>
            <person name="Henrissat B."/>
            <person name="Matheny P.B."/>
            <person name="Labbe J."/>
            <person name="Martin F.M."/>
        </authorList>
    </citation>
    <scope>NUCLEOTIDE SEQUENCE</scope>
    <source>
        <strain evidence="1">FP105234-sp</strain>
    </source>
</reference>
<protein>
    <submittedName>
        <fullName evidence="1">Uncharacterized protein</fullName>
    </submittedName>
</protein>
<name>A0ACB8RNV4_9AGAM</name>
<organism evidence="1 2">
    <name type="scientific">Auriscalpium vulgare</name>
    <dbReference type="NCBI Taxonomy" id="40419"/>
    <lineage>
        <taxon>Eukaryota</taxon>
        <taxon>Fungi</taxon>
        <taxon>Dikarya</taxon>
        <taxon>Basidiomycota</taxon>
        <taxon>Agaricomycotina</taxon>
        <taxon>Agaricomycetes</taxon>
        <taxon>Russulales</taxon>
        <taxon>Auriscalpiaceae</taxon>
        <taxon>Auriscalpium</taxon>
    </lineage>
</organism>
<keyword evidence="2" id="KW-1185">Reference proteome</keyword>
<accession>A0ACB8RNV4</accession>
<reference evidence="1" key="1">
    <citation type="submission" date="2021-02" db="EMBL/GenBank/DDBJ databases">
        <authorList>
            <consortium name="DOE Joint Genome Institute"/>
            <person name="Ahrendt S."/>
            <person name="Looney B.P."/>
            <person name="Miyauchi S."/>
            <person name="Morin E."/>
            <person name="Drula E."/>
            <person name="Courty P.E."/>
            <person name="Chicoki N."/>
            <person name="Fauchery L."/>
            <person name="Kohler A."/>
            <person name="Kuo A."/>
            <person name="Labutti K."/>
            <person name="Pangilinan J."/>
            <person name="Lipzen A."/>
            <person name="Riley R."/>
            <person name="Andreopoulos W."/>
            <person name="He G."/>
            <person name="Johnson J."/>
            <person name="Barry K.W."/>
            <person name="Grigoriev I.V."/>
            <person name="Nagy L."/>
            <person name="Hibbett D."/>
            <person name="Henrissat B."/>
            <person name="Matheny P.B."/>
            <person name="Labbe J."/>
            <person name="Martin F."/>
        </authorList>
    </citation>
    <scope>NUCLEOTIDE SEQUENCE</scope>
    <source>
        <strain evidence="1">FP105234-sp</strain>
    </source>
</reference>
<comment type="caution">
    <text evidence="1">The sequence shown here is derived from an EMBL/GenBank/DDBJ whole genome shotgun (WGS) entry which is preliminary data.</text>
</comment>
<dbReference type="EMBL" id="MU275946">
    <property type="protein sequence ID" value="KAI0045625.1"/>
    <property type="molecule type" value="Genomic_DNA"/>
</dbReference>
<gene>
    <name evidence="1" type="ORF">FA95DRAFT_103024</name>
</gene>
<proteinExistence type="predicted"/>
<sequence>MASDIISKALSKIHADNTIFLSFNHCNDSTFVWTHTFSCLSYICLPIEARNFIAALNEDISHVAGGAGPRSFLFTNLRRIGVLKIDFRVVFRRAGDDYVVPHVPGSSRRLLELEQQS</sequence>
<evidence type="ECO:0000313" key="1">
    <source>
        <dbReference type="EMBL" id="KAI0045625.1"/>
    </source>
</evidence>
<dbReference type="Proteomes" id="UP000814033">
    <property type="component" value="Unassembled WGS sequence"/>
</dbReference>
<evidence type="ECO:0000313" key="2">
    <source>
        <dbReference type="Proteomes" id="UP000814033"/>
    </source>
</evidence>